<evidence type="ECO:0000313" key="2">
    <source>
        <dbReference type="Proteomes" id="UP000192674"/>
    </source>
</evidence>
<gene>
    <name evidence="1" type="ORF">SAMN05661093_10057</name>
</gene>
<keyword evidence="2" id="KW-1185">Reference proteome</keyword>
<evidence type="ECO:0000313" key="1">
    <source>
        <dbReference type="EMBL" id="SMD26474.1"/>
    </source>
</evidence>
<sequence>MTIPTDLLTAARAKALFTSDLPAYSHPTRADVATAIRHAVRTYGGTRGCTVEVGGEYGEHPETAIPRMRWALSVVHAVYTQRGATGDAITPP</sequence>
<accession>A0A1W2FXF6</accession>
<dbReference type="Proteomes" id="UP000192674">
    <property type="component" value="Unassembled WGS sequence"/>
</dbReference>
<reference evidence="1 2" key="1">
    <citation type="submission" date="2017-04" db="EMBL/GenBank/DDBJ databases">
        <authorList>
            <person name="Afonso C.L."/>
            <person name="Miller P.J."/>
            <person name="Scott M.A."/>
            <person name="Spackman E."/>
            <person name="Goraichik I."/>
            <person name="Dimitrov K.M."/>
            <person name="Suarez D.L."/>
            <person name="Swayne D.E."/>
        </authorList>
    </citation>
    <scope>NUCLEOTIDE SEQUENCE [LARGE SCALE GENOMIC DNA]</scope>
    <source>
        <strain evidence="1 2">DSM 43828</strain>
    </source>
</reference>
<dbReference type="AlphaFoldDB" id="A0A1W2FXF6"/>
<protein>
    <submittedName>
        <fullName evidence="1">Uncharacterized protein</fullName>
    </submittedName>
</protein>
<dbReference type="RefSeq" id="WP_200826052.1">
    <property type="nucleotide sequence ID" value="NZ_FWXV01000014.1"/>
</dbReference>
<organism evidence="1 2">
    <name type="scientific">Kibdelosporangium aridum</name>
    <dbReference type="NCBI Taxonomy" id="2030"/>
    <lineage>
        <taxon>Bacteria</taxon>
        <taxon>Bacillati</taxon>
        <taxon>Actinomycetota</taxon>
        <taxon>Actinomycetes</taxon>
        <taxon>Pseudonocardiales</taxon>
        <taxon>Pseudonocardiaceae</taxon>
        <taxon>Kibdelosporangium</taxon>
    </lineage>
</organism>
<proteinExistence type="predicted"/>
<name>A0A1W2FXF6_KIBAR</name>
<dbReference type="EMBL" id="FWXV01000014">
    <property type="protein sequence ID" value="SMD26474.1"/>
    <property type="molecule type" value="Genomic_DNA"/>
</dbReference>